<sequence>MSRGMPRLPRPLMDLWDWQSQAACRDVNPELFFSPESERGVRKRAREMVAKSLCGTCPVQPECRQHALSVGEPYGVWGGTTESERDNNVVLAEHRKSA</sequence>
<dbReference type="AlphaFoldDB" id="A0A7W9J1N1"/>
<evidence type="ECO:0000256" key="1">
    <source>
        <dbReference type="ARBA" id="ARBA00004496"/>
    </source>
</evidence>
<name>A0A7W9J1N1_9ACTN</name>
<dbReference type="EMBL" id="JACHMY010000001">
    <property type="protein sequence ID" value="MBB5833991.1"/>
    <property type="molecule type" value="Genomic_DNA"/>
</dbReference>
<reference evidence="15 16" key="1">
    <citation type="submission" date="2020-08" db="EMBL/GenBank/DDBJ databases">
        <title>Sequencing the genomes of 1000 actinobacteria strains.</title>
        <authorList>
            <person name="Klenk H.-P."/>
        </authorList>
    </citation>
    <scope>NUCLEOTIDE SEQUENCE [LARGE SCALE GENOMIC DNA]</scope>
    <source>
        <strain evidence="15 16">DSM 28967</strain>
    </source>
</reference>
<keyword evidence="7 12" id="KW-0411">Iron-sulfur</keyword>
<feature type="binding site" evidence="12">
    <location>
        <position position="54"/>
    </location>
    <ligand>
        <name>[4Fe-4S] cluster</name>
        <dbReference type="ChEBI" id="CHEBI:49883"/>
    </ligand>
</feature>
<dbReference type="GO" id="GO:0005737">
    <property type="term" value="C:cytoplasm"/>
    <property type="evidence" value="ECO:0007669"/>
    <property type="project" value="UniProtKB-SubCell"/>
</dbReference>
<evidence type="ECO:0000256" key="5">
    <source>
        <dbReference type="ARBA" id="ARBA00022723"/>
    </source>
</evidence>
<keyword evidence="8 12" id="KW-0805">Transcription regulation</keyword>
<dbReference type="PANTHER" id="PTHR38839:SF5">
    <property type="entry name" value="TRANSCRIPTIONAL REGULATOR WHID"/>
    <property type="match status" value="1"/>
</dbReference>
<accession>A0A7W9J1N1</accession>
<dbReference type="PANTHER" id="PTHR38839">
    <property type="entry name" value="TRANSCRIPTIONAL REGULATOR WHID-RELATED"/>
    <property type="match status" value="1"/>
</dbReference>
<comment type="subcellular location">
    <subcellularLocation>
        <location evidence="1 12">Cytoplasm</location>
    </subcellularLocation>
</comment>
<proteinExistence type="inferred from homology"/>
<evidence type="ECO:0000256" key="13">
    <source>
        <dbReference type="SAM" id="MobiDB-lite"/>
    </source>
</evidence>
<evidence type="ECO:0000256" key="6">
    <source>
        <dbReference type="ARBA" id="ARBA00023004"/>
    </source>
</evidence>
<feature type="binding site" evidence="12">
    <location>
        <position position="57"/>
    </location>
    <ligand>
        <name>[4Fe-4S] cluster</name>
        <dbReference type="ChEBI" id="CHEBI:49883"/>
    </ligand>
</feature>
<comment type="function">
    <text evidence="12">Acts as a transcriptional regulator. Probably redox-responsive. The apo- but not holo-form probably binds DNA.</text>
</comment>
<comment type="similarity">
    <text evidence="2 12">Belongs to the WhiB family.</text>
</comment>
<dbReference type="GO" id="GO:0046872">
    <property type="term" value="F:metal ion binding"/>
    <property type="evidence" value="ECO:0007669"/>
    <property type="project" value="UniProtKB-KW"/>
</dbReference>
<keyword evidence="11 12" id="KW-0804">Transcription</keyword>
<dbReference type="InterPro" id="IPR003482">
    <property type="entry name" value="Whib"/>
</dbReference>
<feature type="binding site" evidence="12">
    <location>
        <position position="63"/>
    </location>
    <ligand>
        <name>[4Fe-4S] cluster</name>
        <dbReference type="ChEBI" id="CHEBI:49883"/>
    </ligand>
</feature>
<feature type="binding site" evidence="12">
    <location>
        <position position="24"/>
    </location>
    <ligand>
        <name>[4Fe-4S] cluster</name>
        <dbReference type="ChEBI" id="CHEBI:49883"/>
    </ligand>
</feature>
<dbReference type="GO" id="GO:0003677">
    <property type="term" value="F:DNA binding"/>
    <property type="evidence" value="ECO:0007669"/>
    <property type="project" value="UniProtKB-UniRule"/>
</dbReference>
<comment type="PTM">
    <text evidence="12">Upon Fe-S cluster removal intramolecular disulfide bonds are formed.</text>
</comment>
<evidence type="ECO:0000256" key="2">
    <source>
        <dbReference type="ARBA" id="ARBA00006597"/>
    </source>
</evidence>
<evidence type="ECO:0000313" key="16">
    <source>
        <dbReference type="Proteomes" id="UP000549971"/>
    </source>
</evidence>
<comment type="PTM">
    <text evidence="12">The Fe-S cluster can be nitrosylated by nitric oxide (NO).</text>
</comment>
<comment type="cofactor">
    <cofactor evidence="12">
        <name>[4Fe-4S] cluster</name>
        <dbReference type="ChEBI" id="CHEBI:49883"/>
    </cofactor>
    <text evidence="12">Binds 1 [4Fe-4S] cluster per subunit. Following nitrosylation of the [4Fe-4S] cluster binds 1 [4Fe-8(NO)] cluster per subunit.</text>
</comment>
<evidence type="ECO:0000256" key="7">
    <source>
        <dbReference type="ARBA" id="ARBA00023014"/>
    </source>
</evidence>
<evidence type="ECO:0000256" key="8">
    <source>
        <dbReference type="ARBA" id="ARBA00023015"/>
    </source>
</evidence>
<gene>
    <name evidence="12" type="primary">whiB</name>
    <name evidence="15" type="ORF">HDA39_000725</name>
</gene>
<keyword evidence="9 12" id="KW-0238">DNA-binding</keyword>
<evidence type="ECO:0000256" key="10">
    <source>
        <dbReference type="ARBA" id="ARBA00023157"/>
    </source>
</evidence>
<dbReference type="GO" id="GO:0051539">
    <property type="term" value="F:4 iron, 4 sulfur cluster binding"/>
    <property type="evidence" value="ECO:0007669"/>
    <property type="project" value="UniProtKB-UniRule"/>
</dbReference>
<comment type="caution">
    <text evidence="15">The sequence shown here is derived from an EMBL/GenBank/DDBJ whole genome shotgun (WGS) entry which is preliminary data.</text>
</comment>
<evidence type="ECO:0000256" key="12">
    <source>
        <dbReference type="HAMAP-Rule" id="MF_01479"/>
    </source>
</evidence>
<feature type="region of interest" description="Disordered" evidence="13">
    <location>
        <begin position="75"/>
        <end position="98"/>
    </location>
</feature>
<dbReference type="HAMAP" id="MF_01479">
    <property type="entry name" value="WhiB"/>
    <property type="match status" value="1"/>
</dbReference>
<keyword evidence="5 12" id="KW-0479">Metal-binding</keyword>
<evidence type="ECO:0000256" key="9">
    <source>
        <dbReference type="ARBA" id="ARBA00023125"/>
    </source>
</evidence>
<dbReference type="GO" id="GO:0035731">
    <property type="term" value="F:dinitrosyl-iron complex binding"/>
    <property type="evidence" value="ECO:0007669"/>
    <property type="project" value="UniProtKB-UniRule"/>
</dbReference>
<dbReference type="GO" id="GO:0045454">
    <property type="term" value="P:cell redox homeostasis"/>
    <property type="evidence" value="ECO:0007669"/>
    <property type="project" value="TreeGrafter"/>
</dbReference>
<evidence type="ECO:0000256" key="11">
    <source>
        <dbReference type="ARBA" id="ARBA00023163"/>
    </source>
</evidence>
<feature type="domain" description="4Fe-4S Wbl-type" evidence="14">
    <location>
        <begin position="23"/>
        <end position="87"/>
    </location>
</feature>
<evidence type="ECO:0000256" key="3">
    <source>
        <dbReference type="ARBA" id="ARBA00022485"/>
    </source>
</evidence>
<keyword evidence="6 12" id="KW-0408">Iron</keyword>
<feature type="compositionally biased region" description="Basic and acidic residues" evidence="13">
    <location>
        <begin position="82"/>
        <end position="98"/>
    </location>
</feature>
<keyword evidence="4 12" id="KW-0963">Cytoplasm</keyword>
<organism evidence="15 16">
    <name type="scientific">Kribbella italica</name>
    <dbReference type="NCBI Taxonomy" id="1540520"/>
    <lineage>
        <taxon>Bacteria</taxon>
        <taxon>Bacillati</taxon>
        <taxon>Actinomycetota</taxon>
        <taxon>Actinomycetes</taxon>
        <taxon>Propionibacteriales</taxon>
        <taxon>Kribbellaceae</taxon>
        <taxon>Kribbella</taxon>
    </lineage>
</organism>
<dbReference type="Pfam" id="PF02467">
    <property type="entry name" value="Whib"/>
    <property type="match status" value="1"/>
</dbReference>
<dbReference type="GO" id="GO:0047134">
    <property type="term" value="F:protein-disulfide reductase [NAD(P)H] activity"/>
    <property type="evidence" value="ECO:0007669"/>
    <property type="project" value="TreeGrafter"/>
</dbReference>
<evidence type="ECO:0000259" key="14">
    <source>
        <dbReference type="PROSITE" id="PS51674"/>
    </source>
</evidence>
<evidence type="ECO:0000256" key="4">
    <source>
        <dbReference type="ARBA" id="ARBA00022490"/>
    </source>
</evidence>
<keyword evidence="16" id="KW-1185">Reference proteome</keyword>
<dbReference type="GO" id="GO:0045892">
    <property type="term" value="P:negative regulation of DNA-templated transcription"/>
    <property type="evidence" value="ECO:0007669"/>
    <property type="project" value="TreeGrafter"/>
</dbReference>
<dbReference type="InterPro" id="IPR034768">
    <property type="entry name" value="4FE4S_WBL"/>
</dbReference>
<dbReference type="Proteomes" id="UP000549971">
    <property type="component" value="Unassembled WGS sequence"/>
</dbReference>
<protein>
    <recommendedName>
        <fullName evidence="12">Transcriptional regulator WhiB</fullName>
    </recommendedName>
</protein>
<keyword evidence="3 12" id="KW-0004">4Fe-4S</keyword>
<evidence type="ECO:0000313" key="15">
    <source>
        <dbReference type="EMBL" id="MBB5833991.1"/>
    </source>
</evidence>
<dbReference type="PROSITE" id="PS51674">
    <property type="entry name" value="4FE4S_WBL"/>
    <property type="match status" value="1"/>
</dbReference>
<dbReference type="RefSeq" id="WP_077017062.1">
    <property type="nucleotide sequence ID" value="NZ_JACHMY010000001.1"/>
</dbReference>
<keyword evidence="10 12" id="KW-1015">Disulfide bond</keyword>